<dbReference type="Pfam" id="PF00005">
    <property type="entry name" value="ABC_tran"/>
    <property type="match status" value="1"/>
</dbReference>
<sequence length="292" mass="31868">MSGKIEKGKCYALVSASGGGKSTIFNLLFGHTSPNSGTILINGQDVDKVSLHSRQAHITLFTQRPGLFKGSVRDNILFGVQGIVEDGDTKILKKAECFGIDELLNRLSDKLDTDVGDQGHALSGGEQQKVAILRALMKNEDSIFLLDEITSALDASSARRVMEGFKQFTNPYATLMITHELSEAKEFADQILVIDGGQIIAQGTHDELMETCGYYRQLWHAAKKEKALELSVSSSSYSTMSAMMGTGAPDTSDDEDIEMVNFETSSETLLPAIAENGFPDQQLEHTYSKFEP</sequence>
<dbReference type="RefSeq" id="WP_162263078.1">
    <property type="nucleotide sequence ID" value="NZ_CAAAHV010000039.1"/>
</dbReference>
<keyword evidence="1" id="KW-0547">Nucleotide-binding</keyword>
<evidence type="ECO:0000256" key="1">
    <source>
        <dbReference type="ARBA" id="ARBA00022741"/>
    </source>
</evidence>
<dbReference type="GO" id="GO:0005524">
    <property type="term" value="F:ATP binding"/>
    <property type="evidence" value="ECO:0007669"/>
    <property type="project" value="UniProtKB-KW"/>
</dbReference>
<dbReference type="PROSITE" id="PS00211">
    <property type="entry name" value="ABC_TRANSPORTER_1"/>
    <property type="match status" value="1"/>
</dbReference>
<organism evidence="4 5">
    <name type="scientific">Legionella birminghamensis</name>
    <dbReference type="NCBI Taxonomy" id="28083"/>
    <lineage>
        <taxon>Bacteria</taxon>
        <taxon>Pseudomonadati</taxon>
        <taxon>Pseudomonadota</taxon>
        <taxon>Gammaproteobacteria</taxon>
        <taxon>Legionellales</taxon>
        <taxon>Legionellaceae</taxon>
        <taxon>Legionella</taxon>
    </lineage>
</organism>
<dbReference type="AlphaFoldDB" id="A0A378IAN3"/>
<proteinExistence type="predicted"/>
<keyword evidence="4" id="KW-0812">Transmembrane</keyword>
<evidence type="ECO:0000313" key="4">
    <source>
        <dbReference type="EMBL" id="STX32307.1"/>
    </source>
</evidence>
<protein>
    <submittedName>
        <fullName evidence="4">ATP-binding transmembrane ABC transporter</fullName>
        <ecNumber evidence="4">3.6.3.-</ecNumber>
    </submittedName>
</protein>
<name>A0A378IAN3_9GAMM</name>
<keyword evidence="2 4" id="KW-0067">ATP-binding</keyword>
<evidence type="ECO:0000313" key="5">
    <source>
        <dbReference type="Proteomes" id="UP000255066"/>
    </source>
</evidence>
<dbReference type="InterPro" id="IPR017871">
    <property type="entry name" value="ABC_transporter-like_CS"/>
</dbReference>
<dbReference type="Proteomes" id="UP000255066">
    <property type="component" value="Unassembled WGS sequence"/>
</dbReference>
<dbReference type="InterPro" id="IPR003593">
    <property type="entry name" value="AAA+_ATPase"/>
</dbReference>
<dbReference type="SMART" id="SM00382">
    <property type="entry name" value="AAA"/>
    <property type="match status" value="1"/>
</dbReference>
<dbReference type="GO" id="GO:0034040">
    <property type="term" value="F:ATPase-coupled lipid transmembrane transporter activity"/>
    <property type="evidence" value="ECO:0007669"/>
    <property type="project" value="TreeGrafter"/>
</dbReference>
<dbReference type="InterPro" id="IPR003439">
    <property type="entry name" value="ABC_transporter-like_ATP-bd"/>
</dbReference>
<dbReference type="PANTHER" id="PTHR24221:SF654">
    <property type="entry name" value="ATP-BINDING CASSETTE SUB-FAMILY B MEMBER 6"/>
    <property type="match status" value="1"/>
</dbReference>
<dbReference type="GO" id="GO:0016887">
    <property type="term" value="F:ATP hydrolysis activity"/>
    <property type="evidence" value="ECO:0007669"/>
    <property type="project" value="InterPro"/>
</dbReference>
<evidence type="ECO:0000256" key="2">
    <source>
        <dbReference type="ARBA" id="ARBA00022840"/>
    </source>
</evidence>
<dbReference type="EC" id="3.6.3.-" evidence="4"/>
<dbReference type="STRING" id="28083.Lbir_0138"/>
<dbReference type="InterPro" id="IPR027417">
    <property type="entry name" value="P-loop_NTPase"/>
</dbReference>
<feature type="domain" description="ABC transporter" evidence="3">
    <location>
        <begin position="1"/>
        <end position="221"/>
    </location>
</feature>
<reference evidence="4 5" key="1">
    <citation type="submission" date="2018-06" db="EMBL/GenBank/DDBJ databases">
        <authorList>
            <consortium name="Pathogen Informatics"/>
            <person name="Doyle S."/>
        </authorList>
    </citation>
    <scope>NUCLEOTIDE SEQUENCE [LARGE SCALE GENOMIC DNA]</scope>
    <source>
        <strain evidence="4 5">NCTC12437</strain>
    </source>
</reference>
<evidence type="ECO:0000259" key="3">
    <source>
        <dbReference type="PROSITE" id="PS50893"/>
    </source>
</evidence>
<dbReference type="PROSITE" id="PS50893">
    <property type="entry name" value="ABC_TRANSPORTER_2"/>
    <property type="match status" value="1"/>
</dbReference>
<dbReference type="EMBL" id="UGNW01000001">
    <property type="protein sequence ID" value="STX32307.1"/>
    <property type="molecule type" value="Genomic_DNA"/>
</dbReference>
<gene>
    <name evidence="4" type="primary">bmrA</name>
    <name evidence="4" type="ORF">NCTC12437_02088</name>
</gene>
<keyword evidence="4" id="KW-0378">Hydrolase</keyword>
<dbReference type="InterPro" id="IPR039421">
    <property type="entry name" value="Type_1_exporter"/>
</dbReference>
<accession>A0A378IAN3</accession>
<dbReference type="PANTHER" id="PTHR24221">
    <property type="entry name" value="ATP-BINDING CASSETTE SUB-FAMILY B"/>
    <property type="match status" value="1"/>
</dbReference>
<keyword evidence="4" id="KW-0472">Membrane</keyword>
<dbReference type="Gene3D" id="3.40.50.300">
    <property type="entry name" value="P-loop containing nucleotide triphosphate hydrolases"/>
    <property type="match status" value="1"/>
</dbReference>
<dbReference type="SUPFAM" id="SSF52540">
    <property type="entry name" value="P-loop containing nucleoside triphosphate hydrolases"/>
    <property type="match status" value="1"/>
</dbReference>